<feature type="compositionally biased region" description="Polar residues" evidence="1">
    <location>
        <begin position="105"/>
        <end position="127"/>
    </location>
</feature>
<organism evidence="2 3">
    <name type="scientific">Acorus gramineus</name>
    <name type="common">Dwarf sweet flag</name>
    <dbReference type="NCBI Taxonomy" id="55184"/>
    <lineage>
        <taxon>Eukaryota</taxon>
        <taxon>Viridiplantae</taxon>
        <taxon>Streptophyta</taxon>
        <taxon>Embryophyta</taxon>
        <taxon>Tracheophyta</taxon>
        <taxon>Spermatophyta</taxon>
        <taxon>Magnoliopsida</taxon>
        <taxon>Liliopsida</taxon>
        <taxon>Acoraceae</taxon>
        <taxon>Acorus</taxon>
    </lineage>
</organism>
<feature type="compositionally biased region" description="Basic residues" evidence="1">
    <location>
        <begin position="47"/>
        <end position="60"/>
    </location>
</feature>
<name>A0AAV9AP41_ACOGR</name>
<evidence type="ECO:0000256" key="1">
    <source>
        <dbReference type="SAM" id="MobiDB-lite"/>
    </source>
</evidence>
<feature type="compositionally biased region" description="Low complexity" evidence="1">
    <location>
        <begin position="247"/>
        <end position="264"/>
    </location>
</feature>
<evidence type="ECO:0000313" key="2">
    <source>
        <dbReference type="EMBL" id="KAK1265921.1"/>
    </source>
</evidence>
<reference evidence="2" key="1">
    <citation type="journal article" date="2023" name="Nat. Commun.">
        <title>Diploid and tetraploid genomes of Acorus and the evolution of monocots.</title>
        <authorList>
            <person name="Ma L."/>
            <person name="Liu K.W."/>
            <person name="Li Z."/>
            <person name="Hsiao Y.Y."/>
            <person name="Qi Y."/>
            <person name="Fu T."/>
            <person name="Tang G.D."/>
            <person name="Zhang D."/>
            <person name="Sun W.H."/>
            <person name="Liu D.K."/>
            <person name="Li Y."/>
            <person name="Chen G.Z."/>
            <person name="Liu X.D."/>
            <person name="Liao X.Y."/>
            <person name="Jiang Y.T."/>
            <person name="Yu X."/>
            <person name="Hao Y."/>
            <person name="Huang J."/>
            <person name="Zhao X.W."/>
            <person name="Ke S."/>
            <person name="Chen Y.Y."/>
            <person name="Wu W.L."/>
            <person name="Hsu J.L."/>
            <person name="Lin Y.F."/>
            <person name="Huang M.D."/>
            <person name="Li C.Y."/>
            <person name="Huang L."/>
            <person name="Wang Z.W."/>
            <person name="Zhao X."/>
            <person name="Zhong W.Y."/>
            <person name="Peng D.H."/>
            <person name="Ahmad S."/>
            <person name="Lan S."/>
            <person name="Zhang J.S."/>
            <person name="Tsai W.C."/>
            <person name="Van de Peer Y."/>
            <person name="Liu Z.J."/>
        </authorList>
    </citation>
    <scope>NUCLEOTIDE SEQUENCE</scope>
    <source>
        <strain evidence="2">SCP</strain>
    </source>
</reference>
<sequence>MLRIHWQCKKSSKRKTKLPVLSISLDLEHWNRRQATRPRMTPPPPQHPKHHQKHHHHQHHMPNEQQIDERHRPRQVLIQLTLPRRRRWPIPTPLRSKTLRIERQPNLQSPIGLQNQTQRQSNISKQGSRPKRENQTGPNAGQIEIPPKVVHSGSGTGGFEGGGDEEVFDGEGEGGEEEEEGVVEGEEGREGVAEEDEEEEEPEEEEEEGLAEEGEAEGGVGGGEEEEGLGEGGEGEEEEEGVEVEGLEAVVGEVPGLGAEEVVVVGGGGGGGSGGGGVVGGGEEEAAEAGGEEEEEGCHVGR</sequence>
<keyword evidence="3" id="KW-1185">Reference proteome</keyword>
<feature type="region of interest" description="Disordered" evidence="1">
    <location>
        <begin position="30"/>
        <end position="71"/>
    </location>
</feature>
<feature type="compositionally biased region" description="Acidic residues" evidence="1">
    <location>
        <begin position="282"/>
        <end position="296"/>
    </location>
</feature>
<feature type="compositionally biased region" description="Gly residues" evidence="1">
    <location>
        <begin position="265"/>
        <end position="281"/>
    </location>
</feature>
<feature type="compositionally biased region" description="Acidic residues" evidence="1">
    <location>
        <begin position="162"/>
        <end position="185"/>
    </location>
</feature>
<dbReference type="AlphaFoldDB" id="A0AAV9AP41"/>
<gene>
    <name evidence="2" type="ORF">QJS04_geneDACA000026</name>
</gene>
<dbReference type="Proteomes" id="UP001179952">
    <property type="component" value="Unassembled WGS sequence"/>
</dbReference>
<protein>
    <submittedName>
        <fullName evidence="2">Uncharacterized protein</fullName>
    </submittedName>
</protein>
<comment type="caution">
    <text evidence="2">The sequence shown here is derived from an EMBL/GenBank/DDBJ whole genome shotgun (WGS) entry which is preliminary data.</text>
</comment>
<feature type="compositionally biased region" description="Acidic residues" evidence="1">
    <location>
        <begin position="193"/>
        <end position="216"/>
    </location>
</feature>
<reference evidence="2" key="2">
    <citation type="submission" date="2023-06" db="EMBL/GenBank/DDBJ databases">
        <authorList>
            <person name="Ma L."/>
            <person name="Liu K.-W."/>
            <person name="Li Z."/>
            <person name="Hsiao Y.-Y."/>
            <person name="Qi Y."/>
            <person name="Fu T."/>
            <person name="Tang G."/>
            <person name="Zhang D."/>
            <person name="Sun W.-H."/>
            <person name="Liu D.-K."/>
            <person name="Li Y."/>
            <person name="Chen G.-Z."/>
            <person name="Liu X.-D."/>
            <person name="Liao X.-Y."/>
            <person name="Jiang Y.-T."/>
            <person name="Yu X."/>
            <person name="Hao Y."/>
            <person name="Huang J."/>
            <person name="Zhao X.-W."/>
            <person name="Ke S."/>
            <person name="Chen Y.-Y."/>
            <person name="Wu W.-L."/>
            <person name="Hsu J.-L."/>
            <person name="Lin Y.-F."/>
            <person name="Huang M.-D."/>
            <person name="Li C.-Y."/>
            <person name="Huang L."/>
            <person name="Wang Z.-W."/>
            <person name="Zhao X."/>
            <person name="Zhong W.-Y."/>
            <person name="Peng D.-H."/>
            <person name="Ahmad S."/>
            <person name="Lan S."/>
            <person name="Zhang J.-S."/>
            <person name="Tsai W.-C."/>
            <person name="Van De Peer Y."/>
            <person name="Liu Z.-J."/>
        </authorList>
    </citation>
    <scope>NUCLEOTIDE SEQUENCE</scope>
    <source>
        <strain evidence="2">SCP</strain>
        <tissue evidence="2">Leaves</tissue>
    </source>
</reference>
<feature type="compositionally biased region" description="Acidic residues" evidence="1">
    <location>
        <begin position="223"/>
        <end position="246"/>
    </location>
</feature>
<proteinExistence type="predicted"/>
<feature type="region of interest" description="Disordered" evidence="1">
    <location>
        <begin position="88"/>
        <end position="302"/>
    </location>
</feature>
<accession>A0AAV9AP41</accession>
<dbReference type="EMBL" id="JAUJYN010000007">
    <property type="protein sequence ID" value="KAK1265921.1"/>
    <property type="molecule type" value="Genomic_DNA"/>
</dbReference>
<evidence type="ECO:0000313" key="3">
    <source>
        <dbReference type="Proteomes" id="UP001179952"/>
    </source>
</evidence>